<keyword evidence="3 7" id="KW-0472">Membrane</keyword>
<evidence type="ECO:0000256" key="6">
    <source>
        <dbReference type="ARBA" id="ARBA00023319"/>
    </source>
</evidence>
<dbReference type="GO" id="GO:0009897">
    <property type="term" value="C:external side of plasma membrane"/>
    <property type="evidence" value="ECO:0007669"/>
    <property type="project" value="TreeGrafter"/>
</dbReference>
<accession>A0A8P4GLS9</accession>
<sequence length="161" mass="18350">MLPVRVSQSFNLQSGAFTVLVFHTVVFLSLIHSCRGQHKVVCLTETIVAMVDEDVIFPCHLDPVMDAFGLTLEWGRPDLNPRFVLVRRDGKEIESMKHPSYEGRTSLFTDQLKQGNISLKLSKVKLSDEGRYRFFSPQLGETAVQLVVGKWEHFVLKVIYI</sequence>
<dbReference type="Gene3D" id="2.60.40.10">
    <property type="entry name" value="Immunoglobulins"/>
    <property type="match status" value="1"/>
</dbReference>
<dbReference type="InterPro" id="IPR036179">
    <property type="entry name" value="Ig-like_dom_sf"/>
</dbReference>
<evidence type="ECO:0000256" key="1">
    <source>
        <dbReference type="ARBA" id="ARBA00004370"/>
    </source>
</evidence>
<keyword evidence="4" id="KW-1015">Disulfide bond</keyword>
<evidence type="ECO:0000256" key="5">
    <source>
        <dbReference type="ARBA" id="ARBA00023180"/>
    </source>
</evidence>
<dbReference type="GO" id="GO:0050863">
    <property type="term" value="P:regulation of T cell activation"/>
    <property type="evidence" value="ECO:0007669"/>
    <property type="project" value="UniProtKB-ARBA"/>
</dbReference>
<dbReference type="GO" id="GO:1903037">
    <property type="term" value="P:regulation of leukocyte cell-cell adhesion"/>
    <property type="evidence" value="ECO:0007669"/>
    <property type="project" value="UniProtKB-ARBA"/>
</dbReference>
<comment type="subcellular location">
    <subcellularLocation>
        <location evidence="1">Membrane</location>
    </subcellularLocation>
</comment>
<reference evidence="9" key="2">
    <citation type="submission" date="2025-09" db="UniProtKB">
        <authorList>
            <consortium name="Ensembl"/>
        </authorList>
    </citation>
    <scope>IDENTIFICATION</scope>
</reference>
<feature type="domain" description="Immunoglobulin V-set" evidence="8">
    <location>
        <begin position="47"/>
        <end position="133"/>
    </location>
</feature>
<evidence type="ECO:0000256" key="4">
    <source>
        <dbReference type="ARBA" id="ARBA00023157"/>
    </source>
</evidence>
<evidence type="ECO:0000256" key="2">
    <source>
        <dbReference type="ARBA" id="ARBA00022729"/>
    </source>
</evidence>
<dbReference type="Pfam" id="PF07686">
    <property type="entry name" value="V-set"/>
    <property type="match status" value="1"/>
</dbReference>
<name>A0A8P4GLS9_DICLA</name>
<dbReference type="SUPFAM" id="SSF48726">
    <property type="entry name" value="Immunoglobulin"/>
    <property type="match status" value="1"/>
</dbReference>
<keyword evidence="2" id="KW-0732">Signal</keyword>
<keyword evidence="7" id="KW-0812">Transmembrane</keyword>
<keyword evidence="6" id="KW-0393">Immunoglobulin domain</keyword>
<keyword evidence="10" id="KW-1185">Reference proteome</keyword>
<dbReference type="PANTHER" id="PTHR24100">
    <property type="entry name" value="BUTYROPHILIN"/>
    <property type="match status" value="1"/>
</dbReference>
<dbReference type="GeneTree" id="ENSGT01050000244843"/>
<protein>
    <recommendedName>
        <fullName evidence="8">Immunoglobulin V-set domain-containing protein</fullName>
    </recommendedName>
</protein>
<dbReference type="InterPro" id="IPR013106">
    <property type="entry name" value="Ig_V-set"/>
</dbReference>
<evidence type="ECO:0000259" key="8">
    <source>
        <dbReference type="Pfam" id="PF07686"/>
    </source>
</evidence>
<keyword evidence="7" id="KW-1133">Transmembrane helix</keyword>
<dbReference type="PANTHER" id="PTHR24100:SF151">
    <property type="entry name" value="ICOS LIGAND"/>
    <property type="match status" value="1"/>
</dbReference>
<proteinExistence type="predicted"/>
<dbReference type="Ensembl" id="ENSDLAT00005069184.1">
    <property type="protein sequence ID" value="ENSDLAP00005083979.1"/>
    <property type="gene ID" value="ENSDLAG00005026845.1"/>
</dbReference>
<dbReference type="GO" id="GO:0001817">
    <property type="term" value="P:regulation of cytokine production"/>
    <property type="evidence" value="ECO:0007669"/>
    <property type="project" value="TreeGrafter"/>
</dbReference>
<evidence type="ECO:0000256" key="3">
    <source>
        <dbReference type="ARBA" id="ARBA00023136"/>
    </source>
</evidence>
<evidence type="ECO:0000313" key="9">
    <source>
        <dbReference type="Ensembl" id="ENSDLAP00005083979.1"/>
    </source>
</evidence>
<dbReference type="InterPro" id="IPR013783">
    <property type="entry name" value="Ig-like_fold"/>
</dbReference>
<dbReference type="FunFam" id="2.60.40.10:FF:000142">
    <property type="entry name" value="V-set domain-containing T-cell activation inhibitor 1"/>
    <property type="match status" value="1"/>
</dbReference>
<evidence type="ECO:0000256" key="7">
    <source>
        <dbReference type="SAM" id="Phobius"/>
    </source>
</evidence>
<organism evidence="9 10">
    <name type="scientific">Dicentrarchus labrax</name>
    <name type="common">European seabass</name>
    <name type="synonym">Morone labrax</name>
    <dbReference type="NCBI Taxonomy" id="13489"/>
    <lineage>
        <taxon>Eukaryota</taxon>
        <taxon>Metazoa</taxon>
        <taxon>Chordata</taxon>
        <taxon>Craniata</taxon>
        <taxon>Vertebrata</taxon>
        <taxon>Euteleostomi</taxon>
        <taxon>Actinopterygii</taxon>
        <taxon>Neopterygii</taxon>
        <taxon>Teleostei</taxon>
        <taxon>Neoteleostei</taxon>
        <taxon>Acanthomorphata</taxon>
        <taxon>Eupercaria</taxon>
        <taxon>Moronidae</taxon>
        <taxon>Dicentrarchus</taxon>
    </lineage>
</organism>
<dbReference type="GO" id="GO:0005102">
    <property type="term" value="F:signaling receptor binding"/>
    <property type="evidence" value="ECO:0007669"/>
    <property type="project" value="TreeGrafter"/>
</dbReference>
<dbReference type="Proteomes" id="UP000694389">
    <property type="component" value="Unassembled WGS sequence"/>
</dbReference>
<reference evidence="9" key="1">
    <citation type="submission" date="2025-08" db="UniProtKB">
        <authorList>
            <consortium name="Ensembl"/>
        </authorList>
    </citation>
    <scope>IDENTIFICATION</scope>
</reference>
<keyword evidence="5" id="KW-0325">Glycoprotein</keyword>
<evidence type="ECO:0000313" key="10">
    <source>
        <dbReference type="Proteomes" id="UP000694389"/>
    </source>
</evidence>
<dbReference type="InterPro" id="IPR050504">
    <property type="entry name" value="IgSF_BTN/MOG"/>
</dbReference>
<dbReference type="AlphaFoldDB" id="A0A8P4GLS9"/>
<feature type="transmembrane region" description="Helical" evidence="7">
    <location>
        <begin position="12"/>
        <end position="31"/>
    </location>
</feature>
<dbReference type="GO" id="GO:0050852">
    <property type="term" value="P:T cell receptor signaling pathway"/>
    <property type="evidence" value="ECO:0007669"/>
    <property type="project" value="TreeGrafter"/>
</dbReference>